<reference evidence="1 2" key="1">
    <citation type="submission" date="2024-01" db="EMBL/GenBank/DDBJ databases">
        <title>Complete genome of Cladobotryum mycophilum ATHUM6906.</title>
        <authorList>
            <person name="Christinaki A.C."/>
            <person name="Myridakis A.I."/>
            <person name="Kouvelis V.N."/>
        </authorList>
    </citation>
    <scope>NUCLEOTIDE SEQUENCE [LARGE SCALE GENOMIC DNA]</scope>
    <source>
        <strain evidence="1 2">ATHUM6906</strain>
    </source>
</reference>
<sequence>MVGNDKGDCGKDPYVKPICCKSSTAPKTCTWRGGGSDCNGQCHKGEVTLFESKKGGRPESESRTKECTRGNKVFCCTDERFTDLTSTCSWTKCGVKSCKDGEVSVAYAENLGGRCDSWSGYGMNFCCNSNAKPLDNCHWVGRGDCADNTCNNKETVLAVDTYGDNYGGKACNWGRKPTLCCTPNLDVLAPATCEKTLCNFDSSVRCGADPYADDSDDQDDCDSETEVCFDAVSRRDDWSPAISSPVEHSLQKRGQREPLQAKLTDLLANYLLFDIISRFYPGSTQLHAPTAGSPASSRAYRLVGGGCDSTAIEDVDASTLSRLERLGSDSGGFGPGYDTEHNPDLQYARDLLETVTSGVLPDSGQTHTQSILISDIQAAWYQALPANTFPRAGPGARDLNVPNHYLMDQFGSRTNRSPLLLTHRPINLMKGRIFNSQATPQALRTFQDNLNIAINAGTGEDALLQPIREVISVFRYINDPSVLLRIQSNRRALRTATQHISAAVPALRRLHDIHLEFDNNWYHSATQEARDWVLARMDEIQIRYHLAEQRGATIANSNRVQAALRSFWNDLEHVTPPPDL</sequence>
<gene>
    <name evidence="1" type="ORF">PT974_07398</name>
</gene>
<comment type="caution">
    <text evidence="1">The sequence shown here is derived from an EMBL/GenBank/DDBJ whole genome shotgun (WGS) entry which is preliminary data.</text>
</comment>
<protein>
    <submittedName>
        <fullName evidence="1">Uncharacterized protein</fullName>
    </submittedName>
</protein>
<organism evidence="1 2">
    <name type="scientific">Cladobotryum mycophilum</name>
    <dbReference type="NCBI Taxonomy" id="491253"/>
    <lineage>
        <taxon>Eukaryota</taxon>
        <taxon>Fungi</taxon>
        <taxon>Dikarya</taxon>
        <taxon>Ascomycota</taxon>
        <taxon>Pezizomycotina</taxon>
        <taxon>Sordariomycetes</taxon>
        <taxon>Hypocreomycetidae</taxon>
        <taxon>Hypocreales</taxon>
        <taxon>Hypocreaceae</taxon>
        <taxon>Cladobotryum</taxon>
    </lineage>
</organism>
<proteinExistence type="predicted"/>
<accession>A0ABR0SQE1</accession>
<evidence type="ECO:0000313" key="1">
    <source>
        <dbReference type="EMBL" id="KAK5993960.1"/>
    </source>
</evidence>
<dbReference type="EMBL" id="JAVFKD010000012">
    <property type="protein sequence ID" value="KAK5993960.1"/>
    <property type="molecule type" value="Genomic_DNA"/>
</dbReference>
<evidence type="ECO:0000313" key="2">
    <source>
        <dbReference type="Proteomes" id="UP001338125"/>
    </source>
</evidence>
<keyword evidence="2" id="KW-1185">Reference proteome</keyword>
<dbReference type="Proteomes" id="UP001338125">
    <property type="component" value="Unassembled WGS sequence"/>
</dbReference>
<name>A0ABR0SQE1_9HYPO</name>